<protein>
    <recommendedName>
        <fullName evidence="1">DUF6699 domain-containing protein</fullName>
    </recommendedName>
</protein>
<organism evidence="2 3">
    <name type="scientific">Marasmiellus scandens</name>
    <dbReference type="NCBI Taxonomy" id="2682957"/>
    <lineage>
        <taxon>Eukaryota</taxon>
        <taxon>Fungi</taxon>
        <taxon>Dikarya</taxon>
        <taxon>Basidiomycota</taxon>
        <taxon>Agaricomycotina</taxon>
        <taxon>Agaricomycetes</taxon>
        <taxon>Agaricomycetidae</taxon>
        <taxon>Agaricales</taxon>
        <taxon>Marasmiineae</taxon>
        <taxon>Omphalotaceae</taxon>
        <taxon>Marasmiellus</taxon>
    </lineage>
</organism>
<evidence type="ECO:0000259" key="1">
    <source>
        <dbReference type="Pfam" id="PF20415"/>
    </source>
</evidence>
<proteinExistence type="predicted"/>
<accession>A0ABR1IYQ2</accession>
<dbReference type="InterPro" id="IPR046522">
    <property type="entry name" value="DUF6699"/>
</dbReference>
<sequence length="209" mass="23654">MPGLKRVRFAVPPFYPSTGTSSSTREYAPPFGYSTRRTGFDRRAETFHSRSPRIHDLLAYSRHPIIHFDVGLPPTSITSSYTLSRRAMSEPAIEPPVASLTLSIPHVMWPIIVTPSNGVFVSVADVFDAIYHTLRAQVTEREYRSIRSPSDLKRVNAAYEHRHRRIRDGYAAHRERQGGVRRIDFLAGHTYFKGLSTSGSRRSLTLNLS</sequence>
<gene>
    <name evidence="2" type="ORF">VKT23_016515</name>
</gene>
<feature type="domain" description="DUF6699" evidence="1">
    <location>
        <begin position="66"/>
        <end position="198"/>
    </location>
</feature>
<evidence type="ECO:0000313" key="3">
    <source>
        <dbReference type="Proteomes" id="UP001498398"/>
    </source>
</evidence>
<reference evidence="2 3" key="1">
    <citation type="submission" date="2024-01" db="EMBL/GenBank/DDBJ databases">
        <title>A draft genome for the cacao thread blight pathogen Marasmiellus scandens.</title>
        <authorList>
            <person name="Baruah I.K."/>
            <person name="Leung J."/>
            <person name="Bukari Y."/>
            <person name="Amoako-Attah I."/>
            <person name="Meinhardt L.W."/>
            <person name="Bailey B.A."/>
            <person name="Cohen S.P."/>
        </authorList>
    </citation>
    <scope>NUCLEOTIDE SEQUENCE [LARGE SCALE GENOMIC DNA]</scope>
    <source>
        <strain evidence="2 3">GH-19</strain>
    </source>
</reference>
<name>A0ABR1IYQ2_9AGAR</name>
<comment type="caution">
    <text evidence="2">The sequence shown here is derived from an EMBL/GenBank/DDBJ whole genome shotgun (WGS) entry which is preliminary data.</text>
</comment>
<keyword evidence="3" id="KW-1185">Reference proteome</keyword>
<evidence type="ECO:0000313" key="2">
    <source>
        <dbReference type="EMBL" id="KAK7441525.1"/>
    </source>
</evidence>
<dbReference type="EMBL" id="JBANRG010000062">
    <property type="protein sequence ID" value="KAK7441525.1"/>
    <property type="molecule type" value="Genomic_DNA"/>
</dbReference>
<dbReference type="Pfam" id="PF20415">
    <property type="entry name" value="DUF6699"/>
    <property type="match status" value="1"/>
</dbReference>
<dbReference type="Proteomes" id="UP001498398">
    <property type="component" value="Unassembled WGS sequence"/>
</dbReference>